<dbReference type="InterPro" id="IPR017737">
    <property type="entry name" value="TssE1-like"/>
</dbReference>
<proteinExistence type="predicted"/>
<sequence>MLSGDGQTRGGSLFERLEQAAAPAGQGMGEVTHVVDSIKRHMVRLLNAHPGNSACVPELGLLDFNDATLGTHDLSIQIRSAIRQCIEKYEPRVQRVDVVALPQGPDPLQLRFQVTVYLNNGAKDDKTTIDLLLDDKRYYRVM</sequence>
<dbReference type="InterPro" id="IPR007048">
    <property type="entry name" value="IraD/Gp25-like"/>
</dbReference>
<protein>
    <recommendedName>
        <fullName evidence="1">IraD/Gp25-like domain-containing protein</fullName>
    </recommendedName>
</protein>
<evidence type="ECO:0000259" key="1">
    <source>
        <dbReference type="Pfam" id="PF04965"/>
    </source>
</evidence>
<dbReference type="EMBL" id="LAZR01001468">
    <property type="protein sequence ID" value="KKN44135.1"/>
    <property type="molecule type" value="Genomic_DNA"/>
</dbReference>
<dbReference type="InterPro" id="IPR053176">
    <property type="entry name" value="T6SS_TssE1-like"/>
</dbReference>
<dbReference type="SUPFAM" id="SSF160719">
    <property type="entry name" value="gpW/gp25-like"/>
    <property type="match status" value="1"/>
</dbReference>
<evidence type="ECO:0000313" key="2">
    <source>
        <dbReference type="EMBL" id="KKN44135.1"/>
    </source>
</evidence>
<dbReference type="NCBIfam" id="TIGR03357">
    <property type="entry name" value="VI_zyme"/>
    <property type="match status" value="1"/>
</dbReference>
<comment type="caution">
    <text evidence="2">The sequence shown here is derived from an EMBL/GenBank/DDBJ whole genome shotgun (WGS) entry which is preliminary data.</text>
</comment>
<accession>A0A0F9QJ50</accession>
<organism evidence="2">
    <name type="scientific">marine sediment metagenome</name>
    <dbReference type="NCBI Taxonomy" id="412755"/>
    <lineage>
        <taxon>unclassified sequences</taxon>
        <taxon>metagenomes</taxon>
        <taxon>ecological metagenomes</taxon>
    </lineage>
</organism>
<dbReference type="AlphaFoldDB" id="A0A0F9QJ50"/>
<dbReference type="Pfam" id="PF04965">
    <property type="entry name" value="GPW_gp25"/>
    <property type="match status" value="1"/>
</dbReference>
<feature type="domain" description="IraD/Gp25-like" evidence="1">
    <location>
        <begin position="35"/>
        <end position="118"/>
    </location>
</feature>
<gene>
    <name evidence="2" type="ORF">LCGC14_0696240</name>
</gene>
<dbReference type="PANTHER" id="PTHR38595">
    <property type="entry name" value="CYTOPLASMIC PROTEIN-RELATED"/>
    <property type="match status" value="1"/>
</dbReference>
<reference evidence="2" key="1">
    <citation type="journal article" date="2015" name="Nature">
        <title>Complex archaea that bridge the gap between prokaryotes and eukaryotes.</title>
        <authorList>
            <person name="Spang A."/>
            <person name="Saw J.H."/>
            <person name="Jorgensen S.L."/>
            <person name="Zaremba-Niedzwiedzka K."/>
            <person name="Martijn J."/>
            <person name="Lind A.E."/>
            <person name="van Eijk R."/>
            <person name="Schleper C."/>
            <person name="Guy L."/>
            <person name="Ettema T.J."/>
        </authorList>
    </citation>
    <scope>NUCLEOTIDE SEQUENCE</scope>
</reference>
<name>A0A0F9QJ50_9ZZZZ</name>
<dbReference type="PANTHER" id="PTHR38595:SF2">
    <property type="entry name" value="TYPE VI SECRETION SYSTEM BASEPLATE SUBUNIT TSSE"/>
    <property type="match status" value="1"/>
</dbReference>
<dbReference type="Gene3D" id="3.10.450.40">
    <property type="match status" value="1"/>
</dbReference>